<evidence type="ECO:0000256" key="7">
    <source>
        <dbReference type="SAM" id="Phobius"/>
    </source>
</evidence>
<evidence type="ECO:0000313" key="9">
    <source>
        <dbReference type="EMBL" id="MBU2787260.1"/>
    </source>
</evidence>
<reference evidence="9" key="1">
    <citation type="journal article" date="2021" name="ISME J.">
        <title>Genomic evolution of the class Acidithiobacillia: deep-branching Proteobacteria living in extreme acidic conditions.</title>
        <authorList>
            <person name="Moya-Beltran A."/>
            <person name="Beard S."/>
            <person name="Rojas-Villalobos C."/>
            <person name="Issotta F."/>
            <person name="Gallardo Y."/>
            <person name="Ulloa R."/>
            <person name="Giaveno A."/>
            <person name="Degli Esposti M."/>
            <person name="Johnson D.B."/>
            <person name="Quatrini R."/>
        </authorList>
    </citation>
    <scope>NUCLEOTIDE SEQUENCE</scope>
    <source>
        <strain evidence="9">VAN18-1</strain>
    </source>
</reference>
<dbReference type="PANTHER" id="PTHR23511:SF34">
    <property type="entry name" value="SYNAPTIC VESICLE GLYCOPROTEIN 2"/>
    <property type="match status" value="1"/>
</dbReference>
<feature type="transmembrane region" description="Helical" evidence="7">
    <location>
        <begin position="311"/>
        <end position="329"/>
    </location>
</feature>
<dbReference type="Pfam" id="PF00083">
    <property type="entry name" value="Sugar_tr"/>
    <property type="match status" value="1"/>
</dbReference>
<dbReference type="Proteomes" id="UP001197378">
    <property type="component" value="Unassembled WGS sequence"/>
</dbReference>
<feature type="transmembrane region" description="Helical" evidence="7">
    <location>
        <begin position="170"/>
        <end position="187"/>
    </location>
</feature>
<comment type="caution">
    <text evidence="9">The sequence shown here is derived from an EMBL/GenBank/DDBJ whole genome shotgun (WGS) entry which is preliminary data.</text>
</comment>
<feature type="transmembrane region" description="Helical" evidence="7">
    <location>
        <begin position="82"/>
        <end position="100"/>
    </location>
</feature>
<dbReference type="InterPro" id="IPR036259">
    <property type="entry name" value="MFS_trans_sf"/>
</dbReference>
<dbReference type="InterPro" id="IPR005828">
    <property type="entry name" value="MFS_sugar_transport-like"/>
</dbReference>
<evidence type="ECO:0000313" key="10">
    <source>
        <dbReference type="Proteomes" id="UP001197378"/>
    </source>
</evidence>
<evidence type="ECO:0000259" key="8">
    <source>
        <dbReference type="PROSITE" id="PS50850"/>
    </source>
</evidence>
<comment type="similarity">
    <text evidence="2">Belongs to the major facilitator superfamily. Sugar transporter (TC 2.A.1.1) family.</text>
</comment>
<keyword evidence="5 7" id="KW-1133">Transmembrane helix</keyword>
<keyword evidence="4 7" id="KW-0812">Transmembrane</keyword>
<feature type="transmembrane region" description="Helical" evidence="7">
    <location>
        <begin position="106"/>
        <end position="129"/>
    </location>
</feature>
<feature type="transmembrane region" description="Helical" evidence="7">
    <location>
        <begin position="425"/>
        <end position="446"/>
    </location>
</feature>
<dbReference type="InterPro" id="IPR020846">
    <property type="entry name" value="MFS_dom"/>
</dbReference>
<feature type="transmembrane region" description="Helical" evidence="7">
    <location>
        <begin position="396"/>
        <end position="419"/>
    </location>
</feature>
<evidence type="ECO:0000256" key="3">
    <source>
        <dbReference type="ARBA" id="ARBA00022448"/>
    </source>
</evidence>
<evidence type="ECO:0000256" key="2">
    <source>
        <dbReference type="ARBA" id="ARBA00010992"/>
    </source>
</evidence>
<accession>A0AAE2YNR9</accession>
<feature type="domain" description="Major facilitator superfamily (MFS) profile" evidence="8">
    <location>
        <begin position="17"/>
        <end position="451"/>
    </location>
</feature>
<dbReference type="GO" id="GO:0022857">
    <property type="term" value="F:transmembrane transporter activity"/>
    <property type="evidence" value="ECO:0007669"/>
    <property type="project" value="InterPro"/>
</dbReference>
<organism evidence="9 10">
    <name type="scientific">Igneacidithiobacillus copahuensis</name>
    <dbReference type="NCBI Taxonomy" id="2724909"/>
    <lineage>
        <taxon>Bacteria</taxon>
        <taxon>Pseudomonadati</taxon>
        <taxon>Pseudomonadota</taxon>
        <taxon>Acidithiobacillia</taxon>
        <taxon>Acidithiobacillales</taxon>
        <taxon>Acidithiobacillaceae</taxon>
        <taxon>Igneacidithiobacillus</taxon>
    </lineage>
</organism>
<feature type="transmembrane region" description="Helical" evidence="7">
    <location>
        <begin position="54"/>
        <end position="75"/>
    </location>
</feature>
<evidence type="ECO:0000256" key="5">
    <source>
        <dbReference type="ARBA" id="ARBA00022989"/>
    </source>
</evidence>
<gene>
    <name evidence="9" type="ORF">HFQ13_03370</name>
</gene>
<dbReference type="PROSITE" id="PS00217">
    <property type="entry name" value="SUGAR_TRANSPORT_2"/>
    <property type="match status" value="1"/>
</dbReference>
<name>A0AAE2YNR9_9PROT</name>
<evidence type="ECO:0000256" key="1">
    <source>
        <dbReference type="ARBA" id="ARBA00004141"/>
    </source>
</evidence>
<keyword evidence="3" id="KW-0813">Transport</keyword>
<dbReference type="InterPro" id="IPR005829">
    <property type="entry name" value="Sugar_transporter_CS"/>
</dbReference>
<comment type="subcellular location">
    <subcellularLocation>
        <location evidence="1">Membrane</location>
        <topology evidence="1">Multi-pass membrane protein</topology>
    </subcellularLocation>
</comment>
<sequence length="471" mass="51662">MAGILDQAPLSPRHYRLWLLATAGPLLSGVSMMVLGISLPLLRAPFHLSPSSTGLAAASLMGGTIIGALLSGHLADRFGRRPLLIANALGLLLAGIWLSLTPNTILLILGELVLGIAVGGDFPVGSSYISEFMPQNHRGRMLAASMALQPLGMLLSAGVALLLMHGSGTTWRWLMAWQAGLALPYFLGRWRLPESIRWLMAHGRNQIASAELARFAPQRSTELQRMGRELGNRTHAVSKIPIRSNTAWRVLFTKEYRRRTWLVTLPWFLMDMATYGIGLFTPILLASMSVLPERLPTWQKDWINTLHTTEVDFLLLAGALTALWLVPRFGRMQMQIQGFLGMTLGLLLLWRATTAHWSFFVLFLGFALYNFAMTVGPNATTFILPTEMYPTQVRALGSGFAAAFAKIGATLAVFLLPILQRDLGVGLLLLGMALLSLLGGILTYTFRVEGHGLTLEEHHGSLPLRARQLEG</sequence>
<dbReference type="PROSITE" id="PS50850">
    <property type="entry name" value="MFS"/>
    <property type="match status" value="1"/>
</dbReference>
<feature type="transmembrane region" description="Helical" evidence="7">
    <location>
        <begin position="141"/>
        <end position="164"/>
    </location>
</feature>
<dbReference type="GO" id="GO:0016020">
    <property type="term" value="C:membrane"/>
    <property type="evidence" value="ECO:0007669"/>
    <property type="project" value="UniProtKB-SubCell"/>
</dbReference>
<proteinExistence type="inferred from homology"/>
<evidence type="ECO:0000256" key="4">
    <source>
        <dbReference type="ARBA" id="ARBA00022692"/>
    </source>
</evidence>
<dbReference type="SUPFAM" id="SSF103473">
    <property type="entry name" value="MFS general substrate transporter"/>
    <property type="match status" value="1"/>
</dbReference>
<keyword evidence="10" id="KW-1185">Reference proteome</keyword>
<dbReference type="Gene3D" id="1.20.1250.20">
    <property type="entry name" value="MFS general substrate transporter like domains"/>
    <property type="match status" value="2"/>
</dbReference>
<dbReference type="AlphaFoldDB" id="A0AAE2YNR9"/>
<dbReference type="EMBL" id="JAAXYO010000039">
    <property type="protein sequence ID" value="MBU2787260.1"/>
    <property type="molecule type" value="Genomic_DNA"/>
</dbReference>
<feature type="transmembrane region" description="Helical" evidence="7">
    <location>
        <begin position="17"/>
        <end position="42"/>
    </location>
</feature>
<protein>
    <submittedName>
        <fullName evidence="9">MFS transporter</fullName>
    </submittedName>
</protein>
<dbReference type="PANTHER" id="PTHR23511">
    <property type="entry name" value="SYNAPTIC VESICLE GLYCOPROTEIN 2"/>
    <property type="match status" value="1"/>
</dbReference>
<feature type="transmembrane region" description="Helical" evidence="7">
    <location>
        <begin position="267"/>
        <end position="291"/>
    </location>
</feature>
<evidence type="ECO:0000256" key="6">
    <source>
        <dbReference type="ARBA" id="ARBA00023136"/>
    </source>
</evidence>
<keyword evidence="6 7" id="KW-0472">Membrane</keyword>